<name>A0ACB0ME62_TRIPR</name>
<keyword evidence="2" id="KW-1185">Reference proteome</keyword>
<dbReference type="Proteomes" id="UP001177021">
    <property type="component" value="Unassembled WGS sequence"/>
</dbReference>
<comment type="caution">
    <text evidence="1">The sequence shown here is derived from an EMBL/GenBank/DDBJ whole genome shotgun (WGS) entry which is preliminary data.</text>
</comment>
<gene>
    <name evidence="1" type="ORF">MILVUS5_LOCUS41758</name>
</gene>
<evidence type="ECO:0000313" key="2">
    <source>
        <dbReference type="Proteomes" id="UP001177021"/>
    </source>
</evidence>
<proteinExistence type="predicted"/>
<dbReference type="EMBL" id="CASHSV030000823">
    <property type="protein sequence ID" value="CAJ2679720.1"/>
    <property type="molecule type" value="Genomic_DNA"/>
</dbReference>
<evidence type="ECO:0000313" key="1">
    <source>
        <dbReference type="EMBL" id="CAJ2679720.1"/>
    </source>
</evidence>
<protein>
    <submittedName>
        <fullName evidence="1">Uncharacterized protein</fullName>
    </submittedName>
</protein>
<reference evidence="1" key="1">
    <citation type="submission" date="2023-10" db="EMBL/GenBank/DDBJ databases">
        <authorList>
            <person name="Rodriguez Cubillos JULIANA M."/>
            <person name="De Vega J."/>
        </authorList>
    </citation>
    <scope>NUCLEOTIDE SEQUENCE</scope>
</reference>
<accession>A0ACB0ME62</accession>
<sequence>MTTMNVYATSYHLDIHAGSSSHSQEPPSQTVNVDEFGGSYNNNRKKKNKKNIDDGRTTAYHAKNIPICNMHLSPFALSTKTEKIKEELRDDAGTKKRKN</sequence>
<organism evidence="1 2">
    <name type="scientific">Trifolium pratense</name>
    <name type="common">Red clover</name>
    <dbReference type="NCBI Taxonomy" id="57577"/>
    <lineage>
        <taxon>Eukaryota</taxon>
        <taxon>Viridiplantae</taxon>
        <taxon>Streptophyta</taxon>
        <taxon>Embryophyta</taxon>
        <taxon>Tracheophyta</taxon>
        <taxon>Spermatophyta</taxon>
        <taxon>Magnoliopsida</taxon>
        <taxon>eudicotyledons</taxon>
        <taxon>Gunneridae</taxon>
        <taxon>Pentapetalae</taxon>
        <taxon>rosids</taxon>
        <taxon>fabids</taxon>
        <taxon>Fabales</taxon>
        <taxon>Fabaceae</taxon>
        <taxon>Papilionoideae</taxon>
        <taxon>50 kb inversion clade</taxon>
        <taxon>NPAAA clade</taxon>
        <taxon>Hologalegina</taxon>
        <taxon>IRL clade</taxon>
        <taxon>Trifolieae</taxon>
        <taxon>Trifolium</taxon>
    </lineage>
</organism>